<accession>A0A443RZ79</accession>
<organism evidence="8 9">
    <name type="scientific">Leptotrombidium deliense</name>
    <dbReference type="NCBI Taxonomy" id="299467"/>
    <lineage>
        <taxon>Eukaryota</taxon>
        <taxon>Metazoa</taxon>
        <taxon>Ecdysozoa</taxon>
        <taxon>Arthropoda</taxon>
        <taxon>Chelicerata</taxon>
        <taxon>Arachnida</taxon>
        <taxon>Acari</taxon>
        <taxon>Acariformes</taxon>
        <taxon>Trombidiformes</taxon>
        <taxon>Prostigmata</taxon>
        <taxon>Anystina</taxon>
        <taxon>Parasitengona</taxon>
        <taxon>Trombiculoidea</taxon>
        <taxon>Trombiculidae</taxon>
        <taxon>Leptotrombidium</taxon>
    </lineage>
</organism>
<feature type="domain" description="Thyroglobulin type-1" evidence="7">
    <location>
        <begin position="90"/>
        <end position="151"/>
    </location>
</feature>
<dbReference type="PANTHER" id="PTHR12352">
    <property type="entry name" value="SECRETED MODULAR CALCIUM-BINDING PROTEIN"/>
    <property type="match status" value="1"/>
</dbReference>
<feature type="chain" id="PRO_5019139266" evidence="6">
    <location>
        <begin position="20"/>
        <end position="152"/>
    </location>
</feature>
<reference evidence="8 9" key="1">
    <citation type="journal article" date="2018" name="Gigascience">
        <title>Genomes of trombidid mites reveal novel predicted allergens and laterally-transferred genes associated with secondary metabolism.</title>
        <authorList>
            <person name="Dong X."/>
            <person name="Chaisiri K."/>
            <person name="Xia D."/>
            <person name="Armstrong S.D."/>
            <person name="Fang Y."/>
            <person name="Donnelly M.J."/>
            <person name="Kadowaki T."/>
            <person name="McGarry J.W."/>
            <person name="Darby A.C."/>
            <person name="Makepeace B.L."/>
        </authorList>
    </citation>
    <scope>NUCLEOTIDE SEQUENCE [LARGE SCALE GENOMIC DNA]</scope>
    <source>
        <strain evidence="8">UoL-UT</strain>
    </source>
</reference>
<proteinExistence type="predicted"/>
<dbReference type="InterPro" id="IPR036857">
    <property type="entry name" value="Thyroglobulin_1_sf"/>
</dbReference>
<evidence type="ECO:0000313" key="8">
    <source>
        <dbReference type="EMBL" id="RWS20578.1"/>
    </source>
</evidence>
<evidence type="ECO:0000313" key="9">
    <source>
        <dbReference type="Proteomes" id="UP000288716"/>
    </source>
</evidence>
<keyword evidence="2" id="KW-0964">Secreted</keyword>
<evidence type="ECO:0000259" key="7">
    <source>
        <dbReference type="PROSITE" id="PS51162"/>
    </source>
</evidence>
<dbReference type="CDD" id="cd00191">
    <property type="entry name" value="TY"/>
    <property type="match status" value="1"/>
</dbReference>
<dbReference type="InterPro" id="IPR000716">
    <property type="entry name" value="Thyroglobulin_1"/>
</dbReference>
<dbReference type="VEuPathDB" id="VectorBase:LDEU011462"/>
<evidence type="ECO:0000256" key="4">
    <source>
        <dbReference type="ARBA" id="ARBA00023157"/>
    </source>
</evidence>
<evidence type="ECO:0000256" key="1">
    <source>
        <dbReference type="ARBA" id="ARBA00004613"/>
    </source>
</evidence>
<dbReference type="Pfam" id="PF00086">
    <property type="entry name" value="Thyroglobulin_1"/>
    <property type="match status" value="1"/>
</dbReference>
<evidence type="ECO:0000256" key="3">
    <source>
        <dbReference type="ARBA" id="ARBA00022737"/>
    </source>
</evidence>
<dbReference type="GO" id="GO:0007160">
    <property type="term" value="P:cell-matrix adhesion"/>
    <property type="evidence" value="ECO:0007669"/>
    <property type="project" value="TreeGrafter"/>
</dbReference>
<sequence length="152" mass="16506">ENELFRSTCVILLVGATFANVVPLPSKTKCQEHRERELNLTVAATIVPQCDENGDYVPLVCVEGENGAKHCGCCTKQGDIAKSPSPNVKRCECYNERYGGLNPPRDGSFVARCEADGSYSKLQCHGSTGMCWCSHPDGKQKTKPARAKVVCP</sequence>
<dbReference type="Gene3D" id="4.10.800.10">
    <property type="entry name" value="Thyroglobulin type-1"/>
    <property type="match status" value="2"/>
</dbReference>
<dbReference type="EMBL" id="NCKV01016716">
    <property type="protein sequence ID" value="RWS20578.1"/>
    <property type="molecule type" value="Genomic_DNA"/>
</dbReference>
<comment type="caution">
    <text evidence="5">Lacks conserved residue(s) required for the propagation of feature annotation.</text>
</comment>
<comment type="subcellular location">
    <subcellularLocation>
        <location evidence="1">Secreted</location>
    </subcellularLocation>
</comment>
<feature type="non-terminal residue" evidence="8">
    <location>
        <position position="1"/>
    </location>
</feature>
<dbReference type="GO" id="GO:0005604">
    <property type="term" value="C:basement membrane"/>
    <property type="evidence" value="ECO:0007669"/>
    <property type="project" value="TreeGrafter"/>
</dbReference>
<feature type="signal peptide" evidence="6">
    <location>
        <begin position="1"/>
        <end position="19"/>
    </location>
</feature>
<feature type="domain" description="Thyroglobulin type-1" evidence="7">
    <location>
        <begin position="27"/>
        <end position="78"/>
    </location>
</feature>
<keyword evidence="3" id="KW-0677">Repeat</keyword>
<dbReference type="STRING" id="299467.A0A443RZ79"/>
<evidence type="ECO:0000256" key="6">
    <source>
        <dbReference type="SAM" id="SignalP"/>
    </source>
</evidence>
<feature type="disulfide bond" evidence="5">
    <location>
        <begin position="124"/>
        <end position="131"/>
    </location>
</feature>
<name>A0A443RZ79_9ACAR</name>
<keyword evidence="6" id="KW-0732">Signal</keyword>
<dbReference type="GO" id="GO:0005615">
    <property type="term" value="C:extracellular space"/>
    <property type="evidence" value="ECO:0007669"/>
    <property type="project" value="TreeGrafter"/>
</dbReference>
<dbReference type="PANTHER" id="PTHR12352:SF3">
    <property type="entry name" value="NIDOGEN-2"/>
    <property type="match status" value="1"/>
</dbReference>
<evidence type="ECO:0000256" key="2">
    <source>
        <dbReference type="ARBA" id="ARBA00022525"/>
    </source>
</evidence>
<gene>
    <name evidence="8" type="ORF">B4U80_02930</name>
</gene>
<keyword evidence="8" id="KW-0528">Neurotoxin</keyword>
<dbReference type="InterPro" id="IPR051950">
    <property type="entry name" value="Dev_reg/Prot_inhib"/>
</dbReference>
<dbReference type="AlphaFoldDB" id="A0A443RZ79"/>
<keyword evidence="8" id="KW-0800">Toxin</keyword>
<comment type="caution">
    <text evidence="8">The sequence shown here is derived from an EMBL/GenBank/DDBJ whole genome shotgun (WGS) entry which is preliminary data.</text>
</comment>
<dbReference type="OrthoDB" id="6425141at2759"/>
<keyword evidence="4 5" id="KW-1015">Disulfide bond</keyword>
<protein>
    <submittedName>
        <fullName evidence="8">Putative neurotoxin LTDF S-18-like protein</fullName>
    </submittedName>
</protein>
<evidence type="ECO:0000256" key="5">
    <source>
        <dbReference type="PROSITE-ProRule" id="PRU00500"/>
    </source>
</evidence>
<dbReference type="PROSITE" id="PS51162">
    <property type="entry name" value="THYROGLOBULIN_1_2"/>
    <property type="match status" value="2"/>
</dbReference>
<dbReference type="Proteomes" id="UP000288716">
    <property type="component" value="Unassembled WGS sequence"/>
</dbReference>
<dbReference type="SUPFAM" id="SSF57610">
    <property type="entry name" value="Thyroglobulin type-1 domain"/>
    <property type="match status" value="2"/>
</dbReference>
<keyword evidence="9" id="KW-1185">Reference proteome</keyword>